<dbReference type="Proteomes" id="UP000235728">
    <property type="component" value="Unassembled WGS sequence"/>
</dbReference>
<gene>
    <name evidence="2" type="ORF">BM221_002028</name>
</gene>
<organism evidence="2 3">
    <name type="scientific">Beauveria bassiana</name>
    <name type="common">White muscardine disease fungus</name>
    <name type="synonym">Tritirachium shiotae</name>
    <dbReference type="NCBI Taxonomy" id="176275"/>
    <lineage>
        <taxon>Eukaryota</taxon>
        <taxon>Fungi</taxon>
        <taxon>Dikarya</taxon>
        <taxon>Ascomycota</taxon>
        <taxon>Pezizomycotina</taxon>
        <taxon>Sordariomycetes</taxon>
        <taxon>Hypocreomycetidae</taxon>
        <taxon>Hypocreales</taxon>
        <taxon>Cordycipitaceae</taxon>
        <taxon>Beauveria</taxon>
    </lineage>
</organism>
<name>A0A2N6NXD1_BEABA</name>
<feature type="compositionally biased region" description="Acidic residues" evidence="1">
    <location>
        <begin position="1"/>
        <end position="10"/>
    </location>
</feature>
<accession>A0A2N6NXD1</accession>
<evidence type="ECO:0000256" key="1">
    <source>
        <dbReference type="SAM" id="MobiDB-lite"/>
    </source>
</evidence>
<feature type="compositionally biased region" description="Basic and acidic residues" evidence="1">
    <location>
        <begin position="11"/>
        <end position="29"/>
    </location>
</feature>
<dbReference type="EMBL" id="MRVG01000002">
    <property type="protein sequence ID" value="PMB71931.1"/>
    <property type="molecule type" value="Genomic_DNA"/>
</dbReference>
<sequence length="71" mass="7809">MYAGAADEEKESAATEDESRKGEADEDHSSVALASLSKARLTAKQIDSLDREMRDRNLQLLQSITNPQSQT</sequence>
<protein>
    <submittedName>
        <fullName evidence="2">Uncharacterized protein</fullName>
    </submittedName>
</protein>
<feature type="region of interest" description="Disordered" evidence="1">
    <location>
        <begin position="1"/>
        <end position="32"/>
    </location>
</feature>
<evidence type="ECO:0000313" key="3">
    <source>
        <dbReference type="Proteomes" id="UP000235728"/>
    </source>
</evidence>
<evidence type="ECO:0000313" key="2">
    <source>
        <dbReference type="EMBL" id="PMB71931.1"/>
    </source>
</evidence>
<comment type="caution">
    <text evidence="2">The sequence shown here is derived from an EMBL/GenBank/DDBJ whole genome shotgun (WGS) entry which is preliminary data.</text>
</comment>
<reference evidence="2 3" key="1">
    <citation type="journal article" date="2016" name="Appl. Microbiol. Biotechnol.">
        <title>Characterization of T-DNA insertion mutants with decreased virulence in the entomopathogenic fungus Beauveria bassiana JEF-007.</title>
        <authorList>
            <person name="Kim S."/>
            <person name="Lee S.J."/>
            <person name="Nai Y.S."/>
            <person name="Yu J.S."/>
            <person name="Lee M.R."/>
            <person name="Yang Y.T."/>
            <person name="Kim J.S."/>
        </authorList>
    </citation>
    <scope>NUCLEOTIDE SEQUENCE [LARGE SCALE GENOMIC DNA]</scope>
    <source>
        <strain evidence="2 3">JEF-007</strain>
    </source>
</reference>
<dbReference type="AlphaFoldDB" id="A0A2N6NXD1"/>
<proteinExistence type="predicted"/>